<evidence type="ECO:0000259" key="20">
    <source>
        <dbReference type="PROSITE" id="PS50026"/>
    </source>
</evidence>
<dbReference type="SMART" id="SM00539">
    <property type="entry name" value="NIDO"/>
    <property type="match status" value="1"/>
</dbReference>
<keyword evidence="12 18" id="KW-1015">Disulfide bond</keyword>
<dbReference type="CDD" id="cd00255">
    <property type="entry name" value="nidG2"/>
    <property type="match status" value="1"/>
</dbReference>
<dbReference type="Gene3D" id="2.10.25.10">
    <property type="entry name" value="Laminin"/>
    <property type="match status" value="4"/>
</dbReference>
<feature type="repeat" description="LDL-receptor class B" evidence="17">
    <location>
        <begin position="1631"/>
        <end position="1675"/>
    </location>
</feature>
<feature type="compositionally biased region" description="Low complexity" evidence="19">
    <location>
        <begin position="612"/>
        <end position="626"/>
    </location>
</feature>
<dbReference type="CDD" id="cd00191">
    <property type="entry name" value="TY"/>
    <property type="match status" value="2"/>
</dbReference>
<evidence type="ECO:0000313" key="24">
    <source>
        <dbReference type="EMBL" id="EHH27878.1"/>
    </source>
</evidence>
<evidence type="ECO:0000256" key="10">
    <source>
        <dbReference type="ARBA" id="ARBA00022889"/>
    </source>
</evidence>
<keyword evidence="3" id="KW-0964">Secreted</keyword>
<sequence length="1854" mass="203945">MGPGRRRLEVRVEEVNLSFLPQKLAAGYEVVRFPVLRSSSGYRLRGHGGGGQLRRPQQWARDQGLPIPAPRPFLPGAQTGCLILLPKRSGSHTVAFHGLSCCGFPGGRAYLGGAKRPRGPRQCPFASRTDDRASRARGTRDPRAGRKVHTATPPPARALPACWGQTSQASSRARPRGVPFALSSSPATPLPQTLRAIWSRGWGSSGPRGSPDERMTRELPRGGVEGAAPGNPGQELLPRQPRCCGCRCLRKLNENQMWWPLPNFLRAVLLLLPLLLSRAAALHPDELFPYGESWGDQLLQEGDDESSAVVKLANPLHFYEARFSNLYVGTNGIISTQDFPRETQYVDYDFPTDFPAIAPFLADIDTSHGRGRVLYREDTSPAVLGLAARYVRAGFPRSAHFTPTHAFLATWEQVGAYEEVKRGALPSGELNTFQAVLASDGSDSYALFLYPANGLQFLGTRPKESYNVQLQLPARVGFCRGEADDLKSEGPYFSLTSTEQSVKNLYQLSNLGIPGVWAFHIGSTSLLDNVRPAAVGGDLSTARSSVPLGRSFSHATALESDYNEDNLDYYDVNEEEAEYLPGEPEEALNGHSSIDVSFQSKVDTKPLEGRISPPDSDLSSPLHPTPTYWPFYPETESATLDPHTKEGTSLGEVEGPDLKGQVESWDERGTRSPAPPEVDRDSLAPSWETPPPYPENRSIQPYPDGGPVPSEMDVPPAHPEEEIVLRNYPASGHTTPLSRGTYEVGLEDNIGSNTEVFTYNAANKETCEHNHRQCSRHAFCTDYATGFCCHCQSKFYGNGKHCLPEGAPHRVNGKVSGHLRVGHTPVHFTDVDLHAYVVGNDGRAYTAISHIPQPAAQALLPLTPIGGLFGWLFALEKPGSENGFSLAGAAFTHDMEVTFYPGEERVHITQTAEGLDPENYLSIKTNIQGQVPYIPANFTAHISPYKELYHYSDSTQQSGLSCAFALTPAAPMLRAGSLAGDVGKTMGSSDLGCEQNAVTTTSSRDYSLTFGAINQTWSYRIHQNITYQVCRHAPRRPAFPTTQQLSVDRVFALYNDEERVLRFAVTNQIGPVEECTVVFLIKWVGKGLPENKVVSAKASQLTAGYERALGRAIAWAVGQALGRMPDTLKDWELYFYVPSTQAEDSDPTPVNPCYDGSHMCDTTARCHPGTGVDYTCECASGYQGDGRNCVDENECATGFHRCGPNSVCINLPGTYRCECRSGYEFADDRHTCILITPPPNPCEDGSHTCAPAGQARCVHHRGSAFSCACLPGYAGDGHQCTDIDECSENRCHPAATCYNTPGSFSCRCQPGYYGDGFQCIPDSTSSLTPCEEQQRHAQAQYAHPGARFHIPQCDEQGNFLPLQCHGSTGFCWCVDPDGHEVPGTQTPPGSTPPHCGPPPEPTQRPPTICERWRENLLEHYGGTPRDDQYVPQCDDLGHFTPLQCHGKSDFCWCVDKDGREVQGTRSQPGTTPACIPTVAPPMVRPTPRPDVTPPSVGTFLLYTQGQQIGYLPLNGTRLQKDAAKTLLSLHGSIIVGIDYDCRERMVYWTDVAGRTISRASLELGAEPETIVNSGLISPEGLAIDHIRRTMYWTDSVMDKIESALLDGSERKVLFHTDLVNPRAIAVDPIRGNLYWTDWNREAPKIETSSLDGENRRILINTDIGLPNGLTFDPFSKLLCWADAGNTTDGMQITPHYRTKKLECTLPDGTGRRVIHNNLKYPFSIVSYADHFYHTDWRRDGVVSVNKHSGQFTDEYLPEQRSHLYGITAVYPYCPTGPVFTTLNLPSLYTKCKDLLLQLGYNILTHHTPTPALLSQEESKYSNVKEDLEFTIRTWTLKNSDCKGKVKKELAIRRS</sequence>
<dbReference type="CDD" id="cd00054">
    <property type="entry name" value="EGF_CA"/>
    <property type="match status" value="2"/>
</dbReference>
<dbReference type="Pfam" id="PF07474">
    <property type="entry name" value="G2F"/>
    <property type="match status" value="1"/>
</dbReference>
<dbReference type="Proteomes" id="UP000013456">
    <property type="component" value="Chromosome 7"/>
</dbReference>
<dbReference type="GO" id="GO:0005576">
    <property type="term" value="C:extracellular region"/>
    <property type="evidence" value="ECO:0007669"/>
    <property type="project" value="UniProtKB-ARBA"/>
</dbReference>
<dbReference type="InterPro" id="IPR000716">
    <property type="entry name" value="Thyroglobulin_1"/>
</dbReference>
<dbReference type="InterPro" id="IPR026823">
    <property type="entry name" value="cEGF"/>
</dbReference>
<dbReference type="InterPro" id="IPR001881">
    <property type="entry name" value="EGF-like_Ca-bd_dom"/>
</dbReference>
<keyword evidence="6" id="KW-0732">Signal</keyword>
<accession>G7MXX1</accession>
<dbReference type="Pfam" id="PF12662">
    <property type="entry name" value="cEGF"/>
    <property type="match status" value="1"/>
</dbReference>
<dbReference type="SMART" id="SM00181">
    <property type="entry name" value="EGF"/>
    <property type="match status" value="5"/>
</dbReference>
<dbReference type="PANTHER" id="PTHR46513:SF15">
    <property type="entry name" value="NIDOGEN 2"/>
    <property type="match status" value="1"/>
</dbReference>
<evidence type="ECO:0000256" key="14">
    <source>
        <dbReference type="ARBA" id="ARBA00062114"/>
    </source>
</evidence>
<evidence type="ECO:0000256" key="1">
    <source>
        <dbReference type="ARBA" id="ARBA00004302"/>
    </source>
</evidence>
<evidence type="ECO:0000259" key="22">
    <source>
        <dbReference type="PROSITE" id="PS51162"/>
    </source>
</evidence>
<dbReference type="SUPFAM" id="SSF57196">
    <property type="entry name" value="EGF/Laminin"/>
    <property type="match status" value="1"/>
</dbReference>
<dbReference type="InterPro" id="IPR050778">
    <property type="entry name" value="Cueball_EGF_LRP_Nidogen"/>
</dbReference>
<dbReference type="InterPro" id="IPR003886">
    <property type="entry name" value="NIDO_dom"/>
</dbReference>
<feature type="region of interest" description="Disordered" evidence="19">
    <location>
        <begin position="113"/>
        <end position="236"/>
    </location>
</feature>
<dbReference type="SUPFAM" id="SSF54511">
    <property type="entry name" value="GFP-like"/>
    <property type="match status" value="1"/>
</dbReference>
<organism evidence="24">
    <name type="scientific">Macaca mulatta</name>
    <name type="common">Rhesus macaque</name>
    <dbReference type="NCBI Taxonomy" id="9544"/>
    <lineage>
        <taxon>Eukaryota</taxon>
        <taxon>Metazoa</taxon>
        <taxon>Chordata</taxon>
        <taxon>Craniata</taxon>
        <taxon>Vertebrata</taxon>
        <taxon>Euteleostomi</taxon>
        <taxon>Mammalia</taxon>
        <taxon>Eutheria</taxon>
        <taxon>Euarchontoglires</taxon>
        <taxon>Primates</taxon>
        <taxon>Haplorrhini</taxon>
        <taxon>Catarrhini</taxon>
        <taxon>Cercopithecidae</taxon>
        <taxon>Cercopithecinae</taxon>
        <taxon>Macaca</taxon>
    </lineage>
</organism>
<evidence type="ECO:0000256" key="12">
    <source>
        <dbReference type="ARBA" id="ARBA00023157"/>
    </source>
</evidence>
<dbReference type="InterPro" id="IPR009030">
    <property type="entry name" value="Growth_fac_rcpt_cys_sf"/>
</dbReference>
<dbReference type="EMBL" id="CM001259">
    <property type="protein sequence ID" value="EHH27878.1"/>
    <property type="molecule type" value="Genomic_DNA"/>
</dbReference>
<evidence type="ECO:0000256" key="19">
    <source>
        <dbReference type="SAM" id="MobiDB-lite"/>
    </source>
</evidence>
<dbReference type="Pfam" id="PF06119">
    <property type="entry name" value="NIDO"/>
    <property type="match status" value="1"/>
</dbReference>
<evidence type="ECO:0000256" key="8">
    <source>
        <dbReference type="ARBA" id="ARBA00022837"/>
    </source>
</evidence>
<dbReference type="PROSITE" id="PS00484">
    <property type="entry name" value="THYROGLOBULIN_1_1"/>
    <property type="match status" value="2"/>
</dbReference>
<evidence type="ECO:0000256" key="7">
    <source>
        <dbReference type="ARBA" id="ARBA00022737"/>
    </source>
</evidence>
<feature type="domain" description="Thyroglobulin type-1" evidence="22">
    <location>
        <begin position="1327"/>
        <end position="1395"/>
    </location>
</feature>
<dbReference type="InterPro" id="IPR011042">
    <property type="entry name" value="6-blade_b-propeller_TolB-like"/>
</dbReference>
<dbReference type="PROSITE" id="PS00010">
    <property type="entry name" value="ASX_HYDROXYL"/>
    <property type="match status" value="2"/>
</dbReference>
<feature type="domain" description="Thyroglobulin type-1" evidence="22">
    <location>
        <begin position="1406"/>
        <end position="1474"/>
    </location>
</feature>
<comment type="subunit">
    <text evidence="14">Interacts with LAMA2. Interacts with COL13A1. Interacts with EFEMP2.</text>
</comment>
<protein>
    <recommendedName>
        <fullName evidence="15">Nidogen-2</fullName>
    </recommendedName>
</protein>
<dbReference type="SMART" id="SM00211">
    <property type="entry name" value="TY"/>
    <property type="match status" value="2"/>
</dbReference>
<feature type="domain" description="EGF-like" evidence="20">
    <location>
        <begin position="1282"/>
        <end position="1318"/>
    </location>
</feature>
<keyword evidence="13" id="KW-0325">Glycoprotein</keyword>
<feature type="compositionally biased region" description="Low complexity" evidence="19">
    <location>
        <begin position="198"/>
        <end position="209"/>
    </location>
</feature>
<dbReference type="GO" id="GO:0071711">
    <property type="term" value="P:basement membrane organization"/>
    <property type="evidence" value="ECO:0007669"/>
    <property type="project" value="UniProtKB-ARBA"/>
</dbReference>
<evidence type="ECO:0000256" key="4">
    <source>
        <dbReference type="ARBA" id="ARBA00022530"/>
    </source>
</evidence>
<feature type="region of interest" description="Disordered" evidence="19">
    <location>
        <begin position="1382"/>
        <end position="1405"/>
    </location>
</feature>
<dbReference type="InterPro" id="IPR049883">
    <property type="entry name" value="NOTCH1_EGF-like"/>
</dbReference>
<feature type="compositionally biased region" description="Polar residues" evidence="19">
    <location>
        <begin position="182"/>
        <end position="191"/>
    </location>
</feature>
<dbReference type="InterPro" id="IPR000152">
    <property type="entry name" value="EGF-type_Asp/Asn_hydroxyl_site"/>
</dbReference>
<dbReference type="GO" id="GO:0005518">
    <property type="term" value="F:collagen binding"/>
    <property type="evidence" value="ECO:0007669"/>
    <property type="project" value="UniProtKB-ARBA"/>
</dbReference>
<evidence type="ECO:0000259" key="23">
    <source>
        <dbReference type="PROSITE" id="PS51220"/>
    </source>
</evidence>
<dbReference type="PROSITE" id="PS51120">
    <property type="entry name" value="LDLRB"/>
    <property type="match status" value="3"/>
</dbReference>
<keyword evidence="11" id="KW-0654">Proteoglycan</keyword>
<evidence type="ECO:0000256" key="15">
    <source>
        <dbReference type="ARBA" id="ARBA00072068"/>
    </source>
</evidence>
<feature type="domain" description="EGF-like" evidence="20">
    <location>
        <begin position="1238"/>
        <end position="1281"/>
    </location>
</feature>
<evidence type="ECO:0000256" key="2">
    <source>
        <dbReference type="ARBA" id="ARBA00022481"/>
    </source>
</evidence>
<comment type="subcellular location">
    <subcellularLocation>
        <location evidence="1">Secreted</location>
        <location evidence="1">Extracellular space</location>
        <location evidence="1">Extracellular matrix</location>
        <location evidence="1">Basement membrane</location>
    </subcellularLocation>
</comment>
<proteinExistence type="predicted"/>
<keyword evidence="10" id="KW-0130">Cell adhesion</keyword>
<dbReference type="PROSITE" id="PS51162">
    <property type="entry name" value="THYROGLOBULIN_1_2"/>
    <property type="match status" value="2"/>
</dbReference>
<evidence type="ECO:0000256" key="6">
    <source>
        <dbReference type="ARBA" id="ARBA00022729"/>
    </source>
</evidence>
<dbReference type="SUPFAM" id="SSF57610">
    <property type="entry name" value="Thyroglobulin type-1 domain"/>
    <property type="match status" value="2"/>
</dbReference>
<dbReference type="FunFam" id="2.10.25.10:FF:000270">
    <property type="entry name" value="Nidogen 1"/>
    <property type="match status" value="1"/>
</dbReference>
<dbReference type="GO" id="GO:0005509">
    <property type="term" value="F:calcium ion binding"/>
    <property type="evidence" value="ECO:0007669"/>
    <property type="project" value="InterPro"/>
</dbReference>
<dbReference type="InterPro" id="IPR000033">
    <property type="entry name" value="LDLR_classB_rpt"/>
</dbReference>
<feature type="region of interest" description="Disordered" evidence="19">
    <location>
        <begin position="604"/>
        <end position="716"/>
    </location>
</feature>
<dbReference type="FunFam" id="2.10.25.10:FF:000519">
    <property type="entry name" value="Nidogen 2"/>
    <property type="match status" value="1"/>
</dbReference>
<feature type="repeat" description="LDL-receptor class B" evidence="17">
    <location>
        <begin position="1588"/>
        <end position="1630"/>
    </location>
</feature>
<keyword evidence="8" id="KW-0106">Calcium</keyword>
<comment type="caution">
    <text evidence="16">Lacks conserved residue(s) required for the propagation of feature annotation.</text>
</comment>
<evidence type="ECO:0000259" key="21">
    <source>
        <dbReference type="PROSITE" id="PS50993"/>
    </source>
</evidence>
<dbReference type="InterPro" id="IPR009017">
    <property type="entry name" value="GFP"/>
</dbReference>
<dbReference type="FunFam" id="4.10.800.10:FF:000001">
    <property type="entry name" value="Testican-3 isoform 2"/>
    <property type="match status" value="1"/>
</dbReference>
<feature type="domain" description="Nidogen G2 beta-barrel" evidence="21">
    <location>
        <begin position="807"/>
        <end position="1079"/>
    </location>
</feature>
<feature type="disulfide bond" evidence="18">
    <location>
        <begin position="1364"/>
        <end position="1371"/>
    </location>
</feature>
<dbReference type="SMART" id="SM00682">
    <property type="entry name" value="G2F"/>
    <property type="match status" value="1"/>
</dbReference>
<evidence type="ECO:0000256" key="18">
    <source>
        <dbReference type="PROSITE-ProRule" id="PRU00500"/>
    </source>
</evidence>
<keyword evidence="4" id="KW-0272">Extracellular matrix</keyword>
<dbReference type="PROSITE" id="PS50993">
    <property type="entry name" value="NIDOGEN_G2"/>
    <property type="match status" value="1"/>
</dbReference>
<dbReference type="Pfam" id="PF07645">
    <property type="entry name" value="EGF_CA"/>
    <property type="match status" value="1"/>
</dbReference>
<evidence type="ECO:0000256" key="3">
    <source>
        <dbReference type="ARBA" id="ARBA00022525"/>
    </source>
</evidence>
<dbReference type="Pfam" id="PF00086">
    <property type="entry name" value="Thyroglobulin_1"/>
    <property type="match status" value="2"/>
</dbReference>
<dbReference type="InterPro" id="IPR006605">
    <property type="entry name" value="G2_nidogen/fibulin_G2F"/>
</dbReference>
<evidence type="ECO:0000256" key="16">
    <source>
        <dbReference type="PROSITE-ProRule" id="PRU00076"/>
    </source>
</evidence>
<feature type="domain" description="EGF-like" evidence="20">
    <location>
        <begin position="1191"/>
        <end position="1233"/>
    </location>
</feature>
<dbReference type="InterPro" id="IPR018097">
    <property type="entry name" value="EGF_Ca-bd_CS"/>
</dbReference>
<dbReference type="SMART" id="SM00135">
    <property type="entry name" value="LY"/>
    <property type="match status" value="5"/>
</dbReference>
<dbReference type="SMART" id="SM00179">
    <property type="entry name" value="EGF_CA"/>
    <property type="match status" value="4"/>
</dbReference>
<dbReference type="Gene3D" id="2.40.155.10">
    <property type="entry name" value="Green fluorescent protein"/>
    <property type="match status" value="2"/>
</dbReference>
<dbReference type="FunFam" id="4.10.800.10:FF:000007">
    <property type="entry name" value="Nidogen 2"/>
    <property type="match status" value="1"/>
</dbReference>
<dbReference type="InterPro" id="IPR000742">
    <property type="entry name" value="EGF"/>
</dbReference>
<keyword evidence="2" id="KW-0488">Methylation</keyword>
<feature type="compositionally biased region" description="Basic and acidic residues" evidence="19">
    <location>
        <begin position="128"/>
        <end position="144"/>
    </location>
</feature>
<evidence type="ECO:0000256" key="13">
    <source>
        <dbReference type="ARBA" id="ARBA00023180"/>
    </source>
</evidence>
<keyword evidence="9" id="KW-0084">Basement membrane</keyword>
<feature type="compositionally biased region" description="Pro residues" evidence="19">
    <location>
        <begin position="1389"/>
        <end position="1404"/>
    </location>
</feature>
<dbReference type="PROSITE" id="PS01186">
    <property type="entry name" value="EGF_2"/>
    <property type="match status" value="3"/>
</dbReference>
<feature type="domain" description="NIDO" evidence="23">
    <location>
        <begin position="359"/>
        <end position="524"/>
    </location>
</feature>
<feature type="disulfide bond" evidence="18">
    <location>
        <begin position="1444"/>
        <end position="1451"/>
    </location>
</feature>
<evidence type="ECO:0000256" key="11">
    <source>
        <dbReference type="ARBA" id="ARBA00022974"/>
    </source>
</evidence>
<reference evidence="24" key="1">
    <citation type="journal article" date="2011" name="Nat. Biotechnol.">
        <title>Genome sequencing and comparison of two nonhuman primate animal models, the cynomolgus and Chinese rhesus macaques.</title>
        <authorList>
            <person name="Yan G."/>
            <person name="Zhang G."/>
            <person name="Fang X."/>
            <person name="Zhang Y."/>
            <person name="Li C."/>
            <person name="Ling F."/>
            <person name="Cooper D.N."/>
            <person name="Li Q."/>
            <person name="Li Y."/>
            <person name="van Gool A.J."/>
            <person name="Du H."/>
            <person name="Chen J."/>
            <person name="Chen R."/>
            <person name="Zhang P."/>
            <person name="Huang Z."/>
            <person name="Thompson J.R."/>
            <person name="Meng Y."/>
            <person name="Bai Y."/>
            <person name="Wang J."/>
            <person name="Zhuo M."/>
            <person name="Wang T."/>
            <person name="Huang Y."/>
            <person name="Wei L."/>
            <person name="Li J."/>
            <person name="Wang Z."/>
            <person name="Hu H."/>
            <person name="Yang P."/>
            <person name="Le L."/>
            <person name="Stenson P.D."/>
            <person name="Li B."/>
            <person name="Liu X."/>
            <person name="Ball E.V."/>
            <person name="An N."/>
            <person name="Huang Q."/>
            <person name="Zhang Y."/>
            <person name="Fan W."/>
            <person name="Zhang X."/>
            <person name="Li Y."/>
            <person name="Wang W."/>
            <person name="Katze M.G."/>
            <person name="Su B."/>
            <person name="Nielsen R."/>
            <person name="Yang H."/>
            <person name="Wang J."/>
            <person name="Wang X."/>
            <person name="Wang J."/>
        </authorList>
    </citation>
    <scope>NUCLEOTIDE SEQUENCE [LARGE SCALE GENOMIC DNA]</scope>
    <source>
        <strain evidence="24">CR-5</strain>
    </source>
</reference>
<evidence type="ECO:0000256" key="17">
    <source>
        <dbReference type="PROSITE-ProRule" id="PRU00461"/>
    </source>
</evidence>
<dbReference type="PANTHER" id="PTHR46513">
    <property type="entry name" value="VITELLOGENIN RECEPTOR-LIKE PROTEIN-RELATED-RELATED"/>
    <property type="match status" value="1"/>
</dbReference>
<dbReference type="FunFam" id="2.120.10.30:FF:000030">
    <property type="entry name" value="Nidogen 1"/>
    <property type="match status" value="1"/>
</dbReference>
<keyword evidence="7" id="KW-0677">Repeat</keyword>
<feature type="compositionally biased region" description="Basic and acidic residues" evidence="19">
    <location>
        <begin position="210"/>
        <end position="220"/>
    </location>
</feature>
<dbReference type="Gene3D" id="2.120.10.30">
    <property type="entry name" value="TolB, C-terminal domain"/>
    <property type="match status" value="1"/>
</dbReference>
<dbReference type="SUPFAM" id="SSF57184">
    <property type="entry name" value="Growth factor receptor domain"/>
    <property type="match status" value="1"/>
</dbReference>
<dbReference type="InterPro" id="IPR024731">
    <property type="entry name" value="NELL2-like_EGF"/>
</dbReference>
<dbReference type="Gene3D" id="4.10.800.10">
    <property type="entry name" value="Thyroglobulin type-1"/>
    <property type="match status" value="2"/>
</dbReference>
<dbReference type="Pfam" id="PF00058">
    <property type="entry name" value="Ldl_recept_b"/>
    <property type="match status" value="2"/>
</dbReference>
<name>G7MXX1_MACMU</name>
<gene>
    <name evidence="24" type="ORF">EGK_18190</name>
</gene>
<evidence type="ECO:0000256" key="9">
    <source>
        <dbReference type="ARBA" id="ARBA00022869"/>
    </source>
</evidence>
<dbReference type="Pfam" id="PF12947">
    <property type="entry name" value="EGF_3"/>
    <property type="match status" value="1"/>
</dbReference>
<dbReference type="GO" id="GO:0007160">
    <property type="term" value="P:cell-matrix adhesion"/>
    <property type="evidence" value="ECO:0007669"/>
    <property type="project" value="InterPro"/>
</dbReference>
<dbReference type="PROSITE" id="PS01187">
    <property type="entry name" value="EGF_CA"/>
    <property type="match status" value="1"/>
</dbReference>
<dbReference type="SUPFAM" id="SSF63825">
    <property type="entry name" value="YWTD domain"/>
    <property type="match status" value="1"/>
</dbReference>
<evidence type="ECO:0000256" key="5">
    <source>
        <dbReference type="ARBA" id="ARBA00022536"/>
    </source>
</evidence>
<feature type="repeat" description="LDL-receptor class B" evidence="17">
    <location>
        <begin position="1544"/>
        <end position="1587"/>
    </location>
</feature>
<feature type="domain" description="EGF-like" evidence="20">
    <location>
        <begin position="1149"/>
        <end position="1190"/>
    </location>
</feature>
<dbReference type="GO" id="GO:0005604">
    <property type="term" value="C:basement membrane"/>
    <property type="evidence" value="ECO:0007669"/>
    <property type="project" value="UniProtKB-SubCell"/>
</dbReference>
<dbReference type="FunFam" id="2.10.25.10:FF:000281">
    <property type="entry name" value="Nidogen 1"/>
    <property type="match status" value="1"/>
</dbReference>
<keyword evidence="5 16" id="KW-0245">EGF-like domain</keyword>
<dbReference type="PROSITE" id="PS51220">
    <property type="entry name" value="NIDO"/>
    <property type="match status" value="1"/>
</dbReference>
<dbReference type="PROSITE" id="PS50026">
    <property type="entry name" value="EGF_3"/>
    <property type="match status" value="4"/>
</dbReference>
<dbReference type="InterPro" id="IPR036857">
    <property type="entry name" value="Thyroglobulin_1_sf"/>
</dbReference>